<organism evidence="1 2">
    <name type="scientific">Algoriphagus boseongensis</name>
    <dbReference type="NCBI Taxonomy" id="1442587"/>
    <lineage>
        <taxon>Bacteria</taxon>
        <taxon>Pseudomonadati</taxon>
        <taxon>Bacteroidota</taxon>
        <taxon>Cytophagia</taxon>
        <taxon>Cytophagales</taxon>
        <taxon>Cyclobacteriaceae</taxon>
        <taxon>Algoriphagus</taxon>
    </lineage>
</organism>
<keyword evidence="2" id="KW-1185">Reference proteome</keyword>
<dbReference type="OrthoDB" id="1122115at2"/>
<accession>A0A4R6T6N5</accession>
<evidence type="ECO:0000313" key="1">
    <source>
        <dbReference type="EMBL" id="TDQ17216.1"/>
    </source>
</evidence>
<proteinExistence type="predicted"/>
<dbReference type="RefSeq" id="WP_133555053.1">
    <property type="nucleotide sequence ID" value="NZ_SNYF01000006.1"/>
</dbReference>
<dbReference type="AlphaFoldDB" id="A0A4R6T6N5"/>
<gene>
    <name evidence="1" type="ORF">DFQ04_1868</name>
</gene>
<evidence type="ECO:0000313" key="2">
    <source>
        <dbReference type="Proteomes" id="UP000294535"/>
    </source>
</evidence>
<name>A0A4R6T6N5_9BACT</name>
<reference evidence="1 2" key="1">
    <citation type="submission" date="2019-03" db="EMBL/GenBank/DDBJ databases">
        <title>Genomic Encyclopedia of Type Strains, Phase III (KMG-III): the genomes of soil and plant-associated and newly described type strains.</title>
        <authorList>
            <person name="Whitman W."/>
        </authorList>
    </citation>
    <scope>NUCLEOTIDE SEQUENCE [LARGE SCALE GENOMIC DNA]</scope>
    <source>
        <strain evidence="1 2">CECT 8446</strain>
    </source>
</reference>
<dbReference type="Proteomes" id="UP000294535">
    <property type="component" value="Unassembled WGS sequence"/>
</dbReference>
<sequence>MRYILILFFGLVSFGQAFSQVQVGVYHSGLSSQVGVGTNIEKKFFGEIRFLATDRLELDFGAEAIGQYNFYQSEWYNLHGGLMIGYYGDGAVGLPFGATIKPISAFQRLGILMEATPYILSDQFFLRGNIGLRMRLGGD</sequence>
<protein>
    <recommendedName>
        <fullName evidence="3">Outer membrane protein with beta-barrel domain</fullName>
    </recommendedName>
</protein>
<dbReference type="EMBL" id="SNYF01000006">
    <property type="protein sequence ID" value="TDQ17216.1"/>
    <property type="molecule type" value="Genomic_DNA"/>
</dbReference>
<comment type="caution">
    <text evidence="1">The sequence shown here is derived from an EMBL/GenBank/DDBJ whole genome shotgun (WGS) entry which is preliminary data.</text>
</comment>
<evidence type="ECO:0008006" key="3">
    <source>
        <dbReference type="Google" id="ProtNLM"/>
    </source>
</evidence>